<protein>
    <submittedName>
        <fullName evidence="2">Uncharacterized protein</fullName>
    </submittedName>
</protein>
<dbReference type="Proteomes" id="UP000558284">
    <property type="component" value="Unassembled WGS sequence"/>
</dbReference>
<feature type="signal peptide" evidence="1">
    <location>
        <begin position="1"/>
        <end position="20"/>
    </location>
</feature>
<evidence type="ECO:0000313" key="2">
    <source>
        <dbReference type="EMBL" id="MBA1141902.1"/>
    </source>
</evidence>
<organism evidence="2 3">
    <name type="scientific">Mesorhizobium neociceri</name>
    <dbReference type="NCBI Taxonomy" id="1307853"/>
    <lineage>
        <taxon>Bacteria</taxon>
        <taxon>Pseudomonadati</taxon>
        <taxon>Pseudomonadota</taxon>
        <taxon>Alphaproteobacteria</taxon>
        <taxon>Hyphomicrobiales</taxon>
        <taxon>Phyllobacteriaceae</taxon>
        <taxon>Mesorhizobium</taxon>
    </lineage>
</organism>
<comment type="caution">
    <text evidence="2">The sequence shown here is derived from an EMBL/GenBank/DDBJ whole genome shotgun (WGS) entry which is preliminary data.</text>
</comment>
<feature type="chain" id="PRO_5032745001" evidence="1">
    <location>
        <begin position="21"/>
        <end position="213"/>
    </location>
</feature>
<name>A0A838B740_9HYPH</name>
<dbReference type="RefSeq" id="WP_181058764.1">
    <property type="nucleotide sequence ID" value="NZ_JACDTY010000007.1"/>
</dbReference>
<evidence type="ECO:0000256" key="1">
    <source>
        <dbReference type="SAM" id="SignalP"/>
    </source>
</evidence>
<proteinExistence type="predicted"/>
<accession>A0A838B740</accession>
<reference evidence="2 3" key="1">
    <citation type="submission" date="2020-07" db="EMBL/GenBank/DDBJ databases">
        <title>Definition of the novel symbiovar canariense within Mesorhizobium novociceri, a new species of genus Mesorhizobium nodulating Cicer canariense in the Caldera de Taburiente National Park (La Palma, Canary Islands).</title>
        <authorList>
            <person name="Leon-Barrios M."/>
            <person name="Perez-Yepez J."/>
            <person name="Flores-Felix J.D."/>
            <person name="Ramirez-Baena M.H."/>
            <person name="Pulido-Suarez L."/>
            <person name="Igual J.M."/>
            <person name="Velazquez E."/>
            <person name="Peix A."/>
        </authorList>
    </citation>
    <scope>NUCLEOTIDE SEQUENCE [LARGE SCALE GENOMIC DNA]</scope>
    <source>
        <strain evidence="2 3">CCANP35</strain>
    </source>
</reference>
<sequence>MKKLTLFAFLVLCGFGNASAAAERHAPSSVLPKDLSKLEGMYWYNTKTDFFNNGKTEKHDATDVLELVPYDMDSMYFRASLQFSNGHSCSISGIAERDQGRLTYYDTTYGNGCVLHVVPTSTSVTLDDPTSQCRAMSCGARGLYGYEQFSPKHKKKITYMAKLKNSTQYQEAVVDYDRLKLAKARGISPEWSNAKAMLGIYAFWGISKVSGRP</sequence>
<keyword evidence="3" id="KW-1185">Reference proteome</keyword>
<dbReference type="EMBL" id="JACDTY010000007">
    <property type="protein sequence ID" value="MBA1141902.1"/>
    <property type="molecule type" value="Genomic_DNA"/>
</dbReference>
<keyword evidence="1" id="KW-0732">Signal</keyword>
<gene>
    <name evidence="2" type="ORF">H0241_16770</name>
</gene>
<evidence type="ECO:0000313" key="3">
    <source>
        <dbReference type="Proteomes" id="UP000558284"/>
    </source>
</evidence>
<dbReference type="AlphaFoldDB" id="A0A838B740"/>